<protein>
    <submittedName>
        <fullName evidence="2">Uncharacterized protein</fullName>
    </submittedName>
</protein>
<sequence>MEGVDGKGAGDVEVKEEGVKGVDVEDVKERDEGKRDSGYGSIASVLGIATGTVTDTRTDASNAYEREAEAPSTGPGDLDVTLDTIPPLTPSDMNFDTPRVGCGQFSMMDPGTDTSALGETWQVQSPVRVGPPPASKPNNTDKAKAKKKSKRGHGVRRASMGVASALPQLTNITNLELASTSASANSKRSSTGNISINSQSRSTFNTARSSLSASLSNLKPFAMGFAVSMPTMPAVYDTFASFLDFLEPDEGDGFEDGLVDVEKGLVQVDASGLTSTVNR</sequence>
<feature type="compositionally biased region" description="Basic residues" evidence="1">
    <location>
        <begin position="144"/>
        <end position="156"/>
    </location>
</feature>
<feature type="compositionally biased region" description="Polar residues" evidence="1">
    <location>
        <begin position="112"/>
        <end position="125"/>
    </location>
</feature>
<name>A0A409YYD1_9AGAR</name>
<comment type="caution">
    <text evidence="2">The sequence shown here is derived from an EMBL/GenBank/DDBJ whole genome shotgun (WGS) entry which is preliminary data.</text>
</comment>
<feature type="region of interest" description="Disordered" evidence="1">
    <location>
        <begin position="180"/>
        <end position="202"/>
    </location>
</feature>
<feature type="compositionally biased region" description="Polar residues" evidence="1">
    <location>
        <begin position="191"/>
        <end position="202"/>
    </location>
</feature>
<dbReference type="InParanoid" id="A0A409YYD1"/>
<evidence type="ECO:0000256" key="1">
    <source>
        <dbReference type="SAM" id="MobiDB-lite"/>
    </source>
</evidence>
<evidence type="ECO:0000313" key="3">
    <source>
        <dbReference type="Proteomes" id="UP000284842"/>
    </source>
</evidence>
<organism evidence="2 3">
    <name type="scientific">Panaeolus cyanescens</name>
    <dbReference type="NCBI Taxonomy" id="181874"/>
    <lineage>
        <taxon>Eukaryota</taxon>
        <taxon>Fungi</taxon>
        <taxon>Dikarya</taxon>
        <taxon>Basidiomycota</taxon>
        <taxon>Agaricomycotina</taxon>
        <taxon>Agaricomycetes</taxon>
        <taxon>Agaricomycetidae</taxon>
        <taxon>Agaricales</taxon>
        <taxon>Agaricineae</taxon>
        <taxon>Galeropsidaceae</taxon>
        <taxon>Panaeolus</taxon>
    </lineage>
</organism>
<feature type="compositionally biased region" description="Basic and acidic residues" evidence="1">
    <location>
        <begin position="1"/>
        <end position="37"/>
    </location>
</feature>
<dbReference type="Proteomes" id="UP000284842">
    <property type="component" value="Unassembled WGS sequence"/>
</dbReference>
<reference evidence="2 3" key="1">
    <citation type="journal article" date="2018" name="Evol. Lett.">
        <title>Horizontal gene cluster transfer increased hallucinogenic mushroom diversity.</title>
        <authorList>
            <person name="Reynolds H.T."/>
            <person name="Vijayakumar V."/>
            <person name="Gluck-Thaler E."/>
            <person name="Korotkin H.B."/>
            <person name="Matheny P.B."/>
            <person name="Slot J.C."/>
        </authorList>
    </citation>
    <scope>NUCLEOTIDE SEQUENCE [LARGE SCALE GENOMIC DNA]</scope>
    <source>
        <strain evidence="2 3">2629</strain>
    </source>
</reference>
<feature type="region of interest" description="Disordered" evidence="1">
    <location>
        <begin position="1"/>
        <end position="162"/>
    </location>
</feature>
<feature type="compositionally biased region" description="Polar residues" evidence="1">
    <location>
        <begin position="51"/>
        <end position="61"/>
    </location>
</feature>
<feature type="compositionally biased region" description="Low complexity" evidence="1">
    <location>
        <begin position="180"/>
        <end position="190"/>
    </location>
</feature>
<keyword evidence="3" id="KW-1185">Reference proteome</keyword>
<gene>
    <name evidence="2" type="ORF">CVT24_010884</name>
</gene>
<dbReference type="AlphaFoldDB" id="A0A409YYD1"/>
<proteinExistence type="predicted"/>
<evidence type="ECO:0000313" key="2">
    <source>
        <dbReference type="EMBL" id="PPR08026.1"/>
    </source>
</evidence>
<dbReference type="EMBL" id="NHTK01000176">
    <property type="protein sequence ID" value="PPR08026.1"/>
    <property type="molecule type" value="Genomic_DNA"/>
</dbReference>
<accession>A0A409YYD1</accession>